<dbReference type="InterPro" id="IPR012337">
    <property type="entry name" value="RNaseH-like_sf"/>
</dbReference>
<keyword evidence="2" id="KW-0812">Transmembrane</keyword>
<proteinExistence type="predicted"/>
<dbReference type="SUPFAM" id="SSF53098">
    <property type="entry name" value="Ribonuclease H-like"/>
    <property type="match status" value="1"/>
</dbReference>
<feature type="transmembrane region" description="Helical" evidence="2">
    <location>
        <begin position="39"/>
        <end position="57"/>
    </location>
</feature>
<feature type="region of interest" description="Disordered" evidence="1">
    <location>
        <begin position="217"/>
        <end position="242"/>
    </location>
</feature>
<keyword evidence="4" id="KW-1185">Reference proteome</keyword>
<reference evidence="3" key="1">
    <citation type="submission" date="2023-03" db="EMBL/GenBank/DDBJ databases">
        <title>Massive genome expansion in bonnet fungi (Mycena s.s.) driven by repeated elements and novel gene families across ecological guilds.</title>
        <authorList>
            <consortium name="Lawrence Berkeley National Laboratory"/>
            <person name="Harder C.B."/>
            <person name="Miyauchi S."/>
            <person name="Viragh M."/>
            <person name="Kuo A."/>
            <person name="Thoen E."/>
            <person name="Andreopoulos B."/>
            <person name="Lu D."/>
            <person name="Skrede I."/>
            <person name="Drula E."/>
            <person name="Henrissat B."/>
            <person name="Morin E."/>
            <person name="Kohler A."/>
            <person name="Barry K."/>
            <person name="LaButti K."/>
            <person name="Morin E."/>
            <person name="Salamov A."/>
            <person name="Lipzen A."/>
            <person name="Mereny Z."/>
            <person name="Hegedus B."/>
            <person name="Baldrian P."/>
            <person name="Stursova M."/>
            <person name="Weitz H."/>
            <person name="Taylor A."/>
            <person name="Grigoriev I.V."/>
            <person name="Nagy L.G."/>
            <person name="Martin F."/>
            <person name="Kauserud H."/>
        </authorList>
    </citation>
    <scope>NUCLEOTIDE SEQUENCE</scope>
    <source>
        <strain evidence="3">CBHHK002</strain>
    </source>
</reference>
<keyword evidence="2" id="KW-0472">Membrane</keyword>
<organism evidence="3 4">
    <name type="scientific">Mycena albidolilacea</name>
    <dbReference type="NCBI Taxonomy" id="1033008"/>
    <lineage>
        <taxon>Eukaryota</taxon>
        <taxon>Fungi</taxon>
        <taxon>Dikarya</taxon>
        <taxon>Basidiomycota</taxon>
        <taxon>Agaricomycotina</taxon>
        <taxon>Agaricomycetes</taxon>
        <taxon>Agaricomycetidae</taxon>
        <taxon>Agaricales</taxon>
        <taxon>Marasmiineae</taxon>
        <taxon>Mycenaceae</taxon>
        <taxon>Mycena</taxon>
    </lineage>
</organism>
<evidence type="ECO:0000256" key="2">
    <source>
        <dbReference type="SAM" id="Phobius"/>
    </source>
</evidence>
<dbReference type="AlphaFoldDB" id="A0AAD7EME2"/>
<dbReference type="EMBL" id="JARIHO010000027">
    <property type="protein sequence ID" value="KAJ7339845.1"/>
    <property type="molecule type" value="Genomic_DNA"/>
</dbReference>
<accession>A0AAD7EME2</accession>
<dbReference type="Proteomes" id="UP001218218">
    <property type="component" value="Unassembled WGS sequence"/>
</dbReference>
<keyword evidence="2" id="KW-1133">Transmembrane helix</keyword>
<sequence>MRAEAVIVSKPSEHELESDHINKTVTCIAECARDAASQFLRFVAFFLLTILTIVLLLPSSMGAHCRTIHNRNAITHYVEPSSDLSGFAVPDLDWEALQTVRSWLSEFRQATTEMSTTSKPMLSQTHLVFRSLQRTIKDILSELPNTADPTLKQGLVDAHTKLSDYYYKFDASPYYLWAALLDPRISYSELEKSFEDDYTLLGELKLAKQELFTEYRDNYAPQSSPSPPAASTAPTNSKPAPF</sequence>
<comment type="caution">
    <text evidence="3">The sequence shown here is derived from an EMBL/GenBank/DDBJ whole genome shotgun (WGS) entry which is preliminary data.</text>
</comment>
<evidence type="ECO:0000313" key="3">
    <source>
        <dbReference type="EMBL" id="KAJ7339845.1"/>
    </source>
</evidence>
<feature type="compositionally biased region" description="Low complexity" evidence="1">
    <location>
        <begin position="229"/>
        <end position="242"/>
    </location>
</feature>
<evidence type="ECO:0000256" key="1">
    <source>
        <dbReference type="SAM" id="MobiDB-lite"/>
    </source>
</evidence>
<evidence type="ECO:0000313" key="4">
    <source>
        <dbReference type="Proteomes" id="UP001218218"/>
    </source>
</evidence>
<name>A0AAD7EME2_9AGAR</name>
<protein>
    <submittedName>
        <fullName evidence="3">Uncharacterized protein</fullName>
    </submittedName>
</protein>
<gene>
    <name evidence="3" type="ORF">DFH08DRAFT_812232</name>
</gene>